<gene>
    <name evidence="2" type="ORF">DPM13_12730</name>
</gene>
<sequence>MRSPTRPHASRSRERKARHGASISLNSGCVGAALVQALRQGELRAGQFLSMPQLVDILHLPLAAVREAARHASSSGDDPQRRRRSTGRPRPPGRQEGGLIRIGHDQRVSARRWWRAKALEAAILPAAAVGSAASSTITASFPGPTPMARRRTEGAAHVVLAAGTATRPRLSSRRLAICAASVRCSRTACSAASGLRARIASAMHCIRA</sequence>
<reference evidence="2 3" key="1">
    <citation type="submission" date="2018-06" db="EMBL/GenBank/DDBJ databases">
        <title>Complete genome sequence of Paracoccus mutanolyticus strain RSP-02 isolated from cellulosic waste.</title>
        <authorList>
            <person name="Amrutha R.N."/>
            <person name="Shrivastav A."/>
            <person name="Buddana S.K."/>
            <person name="Deshpande U."/>
            <person name="Prakasham R.S."/>
        </authorList>
    </citation>
    <scope>NUCLEOTIDE SEQUENCE [LARGE SCALE GENOMIC DNA]</scope>
    <source>
        <strain evidence="2 3">RSP-02</strain>
    </source>
</reference>
<organism evidence="2 3">
    <name type="scientific">Paracoccus mutanolyticus</name>
    <dbReference type="NCBI Taxonomy" id="1499308"/>
    <lineage>
        <taxon>Bacteria</taxon>
        <taxon>Pseudomonadati</taxon>
        <taxon>Pseudomonadota</taxon>
        <taxon>Alphaproteobacteria</taxon>
        <taxon>Rhodobacterales</taxon>
        <taxon>Paracoccaceae</taxon>
        <taxon>Paracoccus</taxon>
    </lineage>
</organism>
<feature type="region of interest" description="Disordered" evidence="1">
    <location>
        <begin position="1"/>
        <end position="22"/>
    </location>
</feature>
<feature type="compositionally biased region" description="Basic residues" evidence="1">
    <location>
        <begin position="8"/>
        <end position="19"/>
    </location>
</feature>
<accession>A0ABM6WSM9</accession>
<keyword evidence="3" id="KW-1185">Reference proteome</keyword>
<dbReference type="Proteomes" id="UP000249922">
    <property type="component" value="Chromosome"/>
</dbReference>
<evidence type="ECO:0000313" key="3">
    <source>
        <dbReference type="Proteomes" id="UP000249922"/>
    </source>
</evidence>
<feature type="region of interest" description="Disordered" evidence="1">
    <location>
        <begin position="69"/>
        <end position="101"/>
    </location>
</feature>
<proteinExistence type="predicted"/>
<protein>
    <submittedName>
        <fullName evidence="2">Uncharacterized protein</fullName>
    </submittedName>
</protein>
<evidence type="ECO:0000256" key="1">
    <source>
        <dbReference type="SAM" id="MobiDB-lite"/>
    </source>
</evidence>
<evidence type="ECO:0000313" key="2">
    <source>
        <dbReference type="EMBL" id="AWX93650.1"/>
    </source>
</evidence>
<name>A0ABM6WSM9_9RHOB</name>
<dbReference type="EMBL" id="CP030239">
    <property type="protein sequence ID" value="AWX93650.1"/>
    <property type="molecule type" value="Genomic_DNA"/>
</dbReference>